<sequence>MHLQTTPPNDSIIWKAIVGRRAAMGGCFDDTRAACEGGARSALDPCIKSRGPAAPGAIPDRARMLADTLARRGRVSRSERDPGQTEGLPLALARNVNGDLW</sequence>
<evidence type="ECO:0000256" key="1">
    <source>
        <dbReference type="SAM" id="MobiDB-lite"/>
    </source>
</evidence>
<evidence type="ECO:0000313" key="3">
    <source>
        <dbReference type="Proteomes" id="UP000661507"/>
    </source>
</evidence>
<feature type="region of interest" description="Disordered" evidence="1">
    <location>
        <begin position="71"/>
        <end position="101"/>
    </location>
</feature>
<proteinExistence type="predicted"/>
<keyword evidence="3" id="KW-1185">Reference proteome</keyword>
<dbReference type="Proteomes" id="UP000661507">
    <property type="component" value="Unassembled WGS sequence"/>
</dbReference>
<evidence type="ECO:0000313" key="2">
    <source>
        <dbReference type="EMBL" id="GGJ36716.1"/>
    </source>
</evidence>
<dbReference type="AlphaFoldDB" id="A0A917NX02"/>
<organism evidence="2 3">
    <name type="scientific">Neoroseomonas lacus</name>
    <dbReference type="NCBI Taxonomy" id="287609"/>
    <lineage>
        <taxon>Bacteria</taxon>
        <taxon>Pseudomonadati</taxon>
        <taxon>Pseudomonadota</taxon>
        <taxon>Alphaproteobacteria</taxon>
        <taxon>Acetobacterales</taxon>
        <taxon>Acetobacteraceae</taxon>
        <taxon>Neoroseomonas</taxon>
    </lineage>
</organism>
<comment type="caution">
    <text evidence="2">The sequence shown here is derived from an EMBL/GenBank/DDBJ whole genome shotgun (WGS) entry which is preliminary data.</text>
</comment>
<gene>
    <name evidence="2" type="ORF">GCM10011320_50550</name>
</gene>
<protein>
    <submittedName>
        <fullName evidence="2">Uncharacterized protein</fullName>
    </submittedName>
</protein>
<reference evidence="2" key="2">
    <citation type="submission" date="2020-09" db="EMBL/GenBank/DDBJ databases">
        <authorList>
            <person name="Sun Q."/>
            <person name="Zhou Y."/>
        </authorList>
    </citation>
    <scope>NUCLEOTIDE SEQUENCE</scope>
    <source>
        <strain evidence="2">CGMCC 1.3617</strain>
    </source>
</reference>
<name>A0A917NX02_9PROT</name>
<dbReference type="EMBL" id="BMKW01000015">
    <property type="protein sequence ID" value="GGJ36716.1"/>
    <property type="molecule type" value="Genomic_DNA"/>
</dbReference>
<reference evidence="2" key="1">
    <citation type="journal article" date="2014" name="Int. J. Syst. Evol. Microbiol.">
        <title>Complete genome sequence of Corynebacterium casei LMG S-19264T (=DSM 44701T), isolated from a smear-ripened cheese.</title>
        <authorList>
            <consortium name="US DOE Joint Genome Institute (JGI-PGF)"/>
            <person name="Walter F."/>
            <person name="Albersmeier A."/>
            <person name="Kalinowski J."/>
            <person name="Ruckert C."/>
        </authorList>
    </citation>
    <scope>NUCLEOTIDE SEQUENCE</scope>
    <source>
        <strain evidence="2">CGMCC 1.3617</strain>
    </source>
</reference>
<accession>A0A917NX02</accession>